<dbReference type="InterPro" id="IPR029044">
    <property type="entry name" value="Nucleotide-diphossugar_trans"/>
</dbReference>
<dbReference type="Gene3D" id="3.90.550.10">
    <property type="entry name" value="Spore Coat Polysaccharide Biosynthesis Protein SpsA, Chain A"/>
    <property type="match status" value="1"/>
</dbReference>
<evidence type="ECO:0000256" key="1">
    <source>
        <dbReference type="SAM" id="MobiDB-lite"/>
    </source>
</evidence>
<feature type="domain" description="Glycosyltransferase 2-like" evidence="2">
    <location>
        <begin position="9"/>
        <end position="106"/>
    </location>
</feature>
<proteinExistence type="predicted"/>
<organism evidence="3 4">
    <name type="scientific">Rhodoplanes tepidamans</name>
    <name type="common">Rhodoplanes cryptolactis</name>
    <dbReference type="NCBI Taxonomy" id="200616"/>
    <lineage>
        <taxon>Bacteria</taxon>
        <taxon>Pseudomonadati</taxon>
        <taxon>Pseudomonadota</taxon>
        <taxon>Alphaproteobacteria</taxon>
        <taxon>Hyphomicrobiales</taxon>
        <taxon>Nitrobacteraceae</taxon>
        <taxon>Rhodoplanes</taxon>
    </lineage>
</organism>
<dbReference type="PANTHER" id="PTHR22916:SF3">
    <property type="entry name" value="UDP-GLCNAC:BETAGAL BETA-1,3-N-ACETYLGLUCOSAMINYLTRANSFERASE-LIKE PROTEIN 1"/>
    <property type="match status" value="1"/>
</dbReference>
<accession>A0ABT5JAZ5</accession>
<dbReference type="InterPro" id="IPR001173">
    <property type="entry name" value="Glyco_trans_2-like"/>
</dbReference>
<dbReference type="Pfam" id="PF00535">
    <property type="entry name" value="Glycos_transf_2"/>
    <property type="match status" value="1"/>
</dbReference>
<keyword evidence="4" id="KW-1185">Reference proteome</keyword>
<protein>
    <submittedName>
        <fullName evidence="3">Glycosyltransferase family A protein</fullName>
    </submittedName>
</protein>
<dbReference type="CDD" id="cd00761">
    <property type="entry name" value="Glyco_tranf_GTA_type"/>
    <property type="match status" value="1"/>
</dbReference>
<evidence type="ECO:0000313" key="3">
    <source>
        <dbReference type="EMBL" id="MDC7786856.1"/>
    </source>
</evidence>
<dbReference type="Proteomes" id="UP001165652">
    <property type="component" value="Unassembled WGS sequence"/>
</dbReference>
<reference evidence="3" key="1">
    <citation type="journal article" date="2023" name="Microbiol Resour">
        <title>Genome Sequences of Rhodoplanes serenus and Two Thermotolerant Strains, Rhodoplanes tepidamans and 'Rhodoplanes cryptolactis,' Further Refine the Genus.</title>
        <authorList>
            <person name="Rayyan A.A."/>
            <person name="Kyndt J.A."/>
        </authorList>
    </citation>
    <scope>NUCLEOTIDE SEQUENCE</scope>
    <source>
        <strain evidence="3">DSM 9987</strain>
    </source>
</reference>
<name>A0ABT5JAZ5_RHOTP</name>
<reference evidence="3" key="2">
    <citation type="submission" date="2023-02" db="EMBL/GenBank/DDBJ databases">
        <authorList>
            <person name="Rayyan A."/>
            <person name="Meyer T."/>
            <person name="Kyndt J.A."/>
        </authorList>
    </citation>
    <scope>NUCLEOTIDE SEQUENCE</scope>
    <source>
        <strain evidence="3">DSM 9987</strain>
    </source>
</reference>
<dbReference type="PANTHER" id="PTHR22916">
    <property type="entry name" value="GLYCOSYLTRANSFERASE"/>
    <property type="match status" value="1"/>
</dbReference>
<evidence type="ECO:0000313" key="4">
    <source>
        <dbReference type="Proteomes" id="UP001165652"/>
    </source>
</evidence>
<evidence type="ECO:0000259" key="2">
    <source>
        <dbReference type="Pfam" id="PF00535"/>
    </source>
</evidence>
<dbReference type="SUPFAM" id="SSF53448">
    <property type="entry name" value="Nucleotide-diphospho-sugar transferases"/>
    <property type="match status" value="1"/>
</dbReference>
<dbReference type="RefSeq" id="WP_272777701.1">
    <property type="nucleotide sequence ID" value="NZ_JAQQLI010000020.1"/>
</dbReference>
<sequence>MQIALPLVSVVISNFNYGRFLRDAIESVRAQTYEAVECIVVDDASTDDSAVVLDALAVEWPDLVVLRHATNAGQGAASATGFAASRGHYVVFMDADDLLFPEFVATHVYVHLSARRHPGLTSSDVVQVVDGRAVLTTGQALNDRLMEDRLAGAGSGGPPGHAFRPLARAPAGPWTLPGPAPALLDDLVSVPPGQVRWCWSPGTANMFRRDAVALFADAPELAATRIGSDAFLCIAVGHRCGGVLIDRALSVYRIHGGNVGTAHPQLANVRCMKPDSEPSDAVVAALIELYTREAVAMVPRFWSVESYTGLLERLDTHLAGGGRRDTLAAALARNRAAVVQALGPERLATWTTKRRKRWFKRWLRRRRT</sequence>
<dbReference type="EMBL" id="JAQQLI010000020">
    <property type="protein sequence ID" value="MDC7786856.1"/>
    <property type="molecule type" value="Genomic_DNA"/>
</dbReference>
<feature type="region of interest" description="Disordered" evidence="1">
    <location>
        <begin position="149"/>
        <end position="168"/>
    </location>
</feature>
<gene>
    <name evidence="3" type="ORF">PQJ73_14275</name>
</gene>
<comment type="caution">
    <text evidence="3">The sequence shown here is derived from an EMBL/GenBank/DDBJ whole genome shotgun (WGS) entry which is preliminary data.</text>
</comment>